<keyword evidence="3 6" id="KW-0418">Kinase</keyword>
<proteinExistence type="predicted"/>
<dbReference type="Proteomes" id="UP000295578">
    <property type="component" value="Unassembled WGS sequence"/>
</dbReference>
<dbReference type="InterPro" id="IPR008271">
    <property type="entry name" value="Ser/Thr_kinase_AS"/>
</dbReference>
<evidence type="ECO:0000256" key="4">
    <source>
        <dbReference type="ARBA" id="ARBA00022840"/>
    </source>
</evidence>
<dbReference type="Pfam" id="PF00069">
    <property type="entry name" value="Pkinase"/>
    <property type="match status" value="1"/>
</dbReference>
<dbReference type="InterPro" id="IPR011009">
    <property type="entry name" value="Kinase-like_dom_sf"/>
</dbReference>
<keyword evidence="1" id="KW-0808">Transferase</keyword>
<evidence type="ECO:0000256" key="2">
    <source>
        <dbReference type="ARBA" id="ARBA00022741"/>
    </source>
</evidence>
<keyword evidence="7" id="KW-1185">Reference proteome</keyword>
<keyword evidence="6" id="KW-0723">Serine/threonine-protein kinase</keyword>
<evidence type="ECO:0000256" key="3">
    <source>
        <dbReference type="ARBA" id="ARBA00022777"/>
    </source>
</evidence>
<dbReference type="SUPFAM" id="SSF56112">
    <property type="entry name" value="Protein kinase-like (PK-like)"/>
    <property type="match status" value="1"/>
</dbReference>
<dbReference type="PROSITE" id="PS50011">
    <property type="entry name" value="PROTEIN_KINASE_DOM"/>
    <property type="match status" value="1"/>
</dbReference>
<evidence type="ECO:0000259" key="5">
    <source>
        <dbReference type="PROSITE" id="PS50011"/>
    </source>
</evidence>
<dbReference type="GO" id="GO:0005524">
    <property type="term" value="F:ATP binding"/>
    <property type="evidence" value="ECO:0007669"/>
    <property type="project" value="UniProtKB-KW"/>
</dbReference>
<dbReference type="RefSeq" id="WP_132201635.1">
    <property type="nucleotide sequence ID" value="NZ_SMKY01000210.1"/>
</dbReference>
<dbReference type="InterPro" id="IPR000719">
    <property type="entry name" value="Prot_kinase_dom"/>
</dbReference>
<reference evidence="6 7" key="1">
    <citation type="submission" date="2019-03" db="EMBL/GenBank/DDBJ databases">
        <title>Draft genome sequences of novel Actinobacteria.</title>
        <authorList>
            <person name="Sahin N."/>
            <person name="Ay H."/>
            <person name="Saygin H."/>
        </authorList>
    </citation>
    <scope>NUCLEOTIDE SEQUENCE [LARGE SCALE GENOMIC DNA]</scope>
    <source>
        <strain evidence="6 7">DSM 45941</strain>
    </source>
</reference>
<evidence type="ECO:0000256" key="1">
    <source>
        <dbReference type="ARBA" id="ARBA00022679"/>
    </source>
</evidence>
<dbReference type="OrthoDB" id="4716121at2"/>
<accession>A0A4R5AL20</accession>
<sequence>MTSREHPLPGFVELAELGAGAQGEVVLARHESGGGPVAIKYLAADLLHDTTARNTFRDEAEMLKRVTDPHVARLLDYLESPWGAAIILEAVAGRPLRKVLDEHEGPLTPEAALATLKGSLLGLAAAHSVGVVHRDYKPANVLVQDDGQSKLIDFGVAVLTGQGGQAGTPAYMSPEQWAGEPATPATDLYAATCVFVECVTGEKPFGGTTLAELKTAHAEGSAPLEKVPEPLRSLVQRGLAKRPSERVWNAYEFVSQLEAAAVRTYGPDWERRGILALGAVAATVATAVPLAMLGGALFAPGASAGAAVSTAAGHASMGFAQGATSADVLAKTGASASKGFLSKVGGAKGAAAIGAVGTGAAVAAWLFWPGPTVGGTSRAGVHAHFTKPGVLLGQANLPVAETPYIDLKYSLAPARAKTGTEVHLEESFHARTPAAIHYTPTGERQCLGEKVGGSKTHWYQWGIGLGKDQIDLKTSDYLAFYRIPPFKRGEIPQKAGDAITLPVISDTTGEQQPYVPAECATMSQWTTKYRIVLPEHKLLPPGKYLVTPHAPMKVTTAIRDDVAIPPESAGARIDGTLPVIEVLGG</sequence>
<protein>
    <submittedName>
        <fullName evidence="6">Serine/threonine protein kinase</fullName>
    </submittedName>
</protein>
<evidence type="ECO:0000313" key="6">
    <source>
        <dbReference type="EMBL" id="TDD72159.1"/>
    </source>
</evidence>
<keyword evidence="4" id="KW-0067">ATP-binding</keyword>
<feature type="domain" description="Protein kinase" evidence="5">
    <location>
        <begin position="11"/>
        <end position="258"/>
    </location>
</feature>
<dbReference type="PANTHER" id="PTHR43289">
    <property type="entry name" value="MITOGEN-ACTIVATED PROTEIN KINASE KINASE KINASE 20-RELATED"/>
    <property type="match status" value="1"/>
</dbReference>
<name>A0A4R5AL20_9ACTN</name>
<dbReference type="CDD" id="cd14014">
    <property type="entry name" value="STKc_PknB_like"/>
    <property type="match status" value="1"/>
</dbReference>
<dbReference type="AlphaFoldDB" id="A0A4R5AL20"/>
<dbReference type="PANTHER" id="PTHR43289:SF34">
    <property type="entry name" value="SERINE_THREONINE-PROTEIN KINASE YBDM-RELATED"/>
    <property type="match status" value="1"/>
</dbReference>
<dbReference type="Gene3D" id="3.30.200.20">
    <property type="entry name" value="Phosphorylase Kinase, domain 1"/>
    <property type="match status" value="1"/>
</dbReference>
<evidence type="ECO:0000313" key="7">
    <source>
        <dbReference type="Proteomes" id="UP000295578"/>
    </source>
</evidence>
<gene>
    <name evidence="6" type="ORF">E1293_33080</name>
</gene>
<dbReference type="Gene3D" id="1.10.510.10">
    <property type="entry name" value="Transferase(Phosphotransferase) domain 1"/>
    <property type="match status" value="1"/>
</dbReference>
<dbReference type="PROSITE" id="PS00108">
    <property type="entry name" value="PROTEIN_KINASE_ST"/>
    <property type="match status" value="1"/>
</dbReference>
<comment type="caution">
    <text evidence="6">The sequence shown here is derived from an EMBL/GenBank/DDBJ whole genome shotgun (WGS) entry which is preliminary data.</text>
</comment>
<keyword evidence="2" id="KW-0547">Nucleotide-binding</keyword>
<dbReference type="EMBL" id="SMKY01000210">
    <property type="protein sequence ID" value="TDD72159.1"/>
    <property type="molecule type" value="Genomic_DNA"/>
</dbReference>
<dbReference type="GO" id="GO:0004674">
    <property type="term" value="F:protein serine/threonine kinase activity"/>
    <property type="evidence" value="ECO:0007669"/>
    <property type="project" value="UniProtKB-KW"/>
</dbReference>
<organism evidence="6 7">
    <name type="scientific">Actinomadura darangshiensis</name>
    <dbReference type="NCBI Taxonomy" id="705336"/>
    <lineage>
        <taxon>Bacteria</taxon>
        <taxon>Bacillati</taxon>
        <taxon>Actinomycetota</taxon>
        <taxon>Actinomycetes</taxon>
        <taxon>Streptosporangiales</taxon>
        <taxon>Thermomonosporaceae</taxon>
        <taxon>Actinomadura</taxon>
    </lineage>
</organism>